<dbReference type="InterPro" id="IPR036852">
    <property type="entry name" value="Peptidase_S8/S53_dom_sf"/>
</dbReference>
<dbReference type="PROSITE" id="PS00138">
    <property type="entry name" value="SUBTILASE_SER"/>
    <property type="match status" value="1"/>
</dbReference>
<name>A0ABP9DGB4_9BACT</name>
<proteinExistence type="inferred from homology"/>
<feature type="active site" description="Charge relay system" evidence="5">
    <location>
        <position position="393"/>
    </location>
</feature>
<keyword evidence="3 5" id="KW-0378">Hydrolase</keyword>
<organism evidence="7 8">
    <name type="scientific">Algivirga pacifica</name>
    <dbReference type="NCBI Taxonomy" id="1162670"/>
    <lineage>
        <taxon>Bacteria</taxon>
        <taxon>Pseudomonadati</taxon>
        <taxon>Bacteroidota</taxon>
        <taxon>Cytophagia</taxon>
        <taxon>Cytophagales</taxon>
        <taxon>Flammeovirgaceae</taxon>
        <taxon>Algivirga</taxon>
    </lineage>
</organism>
<dbReference type="InterPro" id="IPR000209">
    <property type="entry name" value="Peptidase_S8/S53_dom"/>
</dbReference>
<evidence type="ECO:0000259" key="6">
    <source>
        <dbReference type="Pfam" id="PF00082"/>
    </source>
</evidence>
<dbReference type="PIRSF" id="PIRSF037903">
    <property type="entry name" value="Subtilisin_rel_GFO_2223"/>
    <property type="match status" value="1"/>
</dbReference>
<keyword evidence="2 5" id="KW-0645">Protease</keyword>
<comment type="caution">
    <text evidence="7">The sequence shown here is derived from an EMBL/GenBank/DDBJ whole genome shotgun (WGS) entry which is preliminary data.</text>
</comment>
<feature type="active site" description="Charge relay system" evidence="5">
    <location>
        <position position="179"/>
    </location>
</feature>
<dbReference type="InterPro" id="IPR017317">
    <property type="entry name" value="Pept_S8_subtilisin_bacteroid-2"/>
</dbReference>
<feature type="domain" description="Peptidase S8/S53" evidence="6">
    <location>
        <begin position="170"/>
        <end position="439"/>
    </location>
</feature>
<comment type="similarity">
    <text evidence="1 5">Belongs to the peptidase S8 family.</text>
</comment>
<evidence type="ECO:0000256" key="3">
    <source>
        <dbReference type="ARBA" id="ARBA00022801"/>
    </source>
</evidence>
<dbReference type="Pfam" id="PF00082">
    <property type="entry name" value="Peptidase_S8"/>
    <property type="match status" value="1"/>
</dbReference>
<feature type="active site" description="Charge relay system" evidence="5">
    <location>
        <position position="215"/>
    </location>
</feature>
<dbReference type="PRINTS" id="PR00723">
    <property type="entry name" value="SUBTILISIN"/>
</dbReference>
<dbReference type="EMBL" id="BAABJX010000042">
    <property type="protein sequence ID" value="GAA4840455.1"/>
    <property type="molecule type" value="Genomic_DNA"/>
</dbReference>
<gene>
    <name evidence="7" type="ORF">GCM10023331_26840</name>
</gene>
<reference evidence="8" key="1">
    <citation type="journal article" date="2019" name="Int. J. Syst. Evol. Microbiol.">
        <title>The Global Catalogue of Microorganisms (GCM) 10K type strain sequencing project: providing services to taxonomists for standard genome sequencing and annotation.</title>
        <authorList>
            <consortium name="The Broad Institute Genomics Platform"/>
            <consortium name="The Broad Institute Genome Sequencing Center for Infectious Disease"/>
            <person name="Wu L."/>
            <person name="Ma J."/>
        </authorList>
    </citation>
    <scope>NUCLEOTIDE SEQUENCE [LARGE SCALE GENOMIC DNA]</scope>
    <source>
        <strain evidence="8">JCM 18326</strain>
    </source>
</reference>
<evidence type="ECO:0000313" key="7">
    <source>
        <dbReference type="EMBL" id="GAA4840455.1"/>
    </source>
</evidence>
<evidence type="ECO:0000256" key="4">
    <source>
        <dbReference type="ARBA" id="ARBA00022825"/>
    </source>
</evidence>
<keyword evidence="8" id="KW-1185">Reference proteome</keyword>
<dbReference type="Proteomes" id="UP001500298">
    <property type="component" value="Unassembled WGS sequence"/>
</dbReference>
<dbReference type="InterPro" id="IPR050131">
    <property type="entry name" value="Peptidase_S8_subtilisin-like"/>
</dbReference>
<dbReference type="InterPro" id="IPR015500">
    <property type="entry name" value="Peptidase_S8_subtilisin-rel"/>
</dbReference>
<evidence type="ECO:0000256" key="5">
    <source>
        <dbReference type="PROSITE-ProRule" id="PRU01240"/>
    </source>
</evidence>
<accession>A0ABP9DGB4</accession>
<evidence type="ECO:0000313" key="8">
    <source>
        <dbReference type="Proteomes" id="UP001500298"/>
    </source>
</evidence>
<dbReference type="InterPro" id="IPR023828">
    <property type="entry name" value="Peptidase_S8_Ser-AS"/>
</dbReference>
<dbReference type="PANTHER" id="PTHR43806">
    <property type="entry name" value="PEPTIDASE S8"/>
    <property type="match status" value="1"/>
</dbReference>
<dbReference type="PANTHER" id="PTHR43806:SF67">
    <property type="entry name" value="EGF-LIKE DOMAIN-CONTAINING PROTEIN"/>
    <property type="match status" value="1"/>
</dbReference>
<dbReference type="PROSITE" id="PS51892">
    <property type="entry name" value="SUBTILASE"/>
    <property type="match status" value="1"/>
</dbReference>
<evidence type="ECO:0000256" key="2">
    <source>
        <dbReference type="ARBA" id="ARBA00022670"/>
    </source>
</evidence>
<evidence type="ECO:0000256" key="1">
    <source>
        <dbReference type="ARBA" id="ARBA00011073"/>
    </source>
</evidence>
<keyword evidence="4 5" id="KW-0720">Serine protease</keyword>
<sequence>MKIKQSTHIVLLILLGTFLRQYSFGQERYILFFQDKYPIESYSTEELLSPKALERRETQNIPLDEKDLPIKTTYLNNLNNKGIPIILTSKWLNAVVVDLDTEVLNSLQQESFIREILPLHSKTVPEYVNTSSTALVAQPTSPANESFYGASFTQNDMIGIPQMHQEGYTGKGICIAVFDNGFLRLDESSYFEHLNIQGTYDIAEKEADVFDDGSHGLQVLSIIGAYKENDYIGGAYNADYYLFRTEVDAYESRMEELHWLKAAELSDSLGVDIINSSLEYFDFDDQRANYSADDLTGKTAWISFAANVASSKGILVVNSAGNQGSSSWQEITFPGEANLAFTVASVNRLGERAFSSSKGFYRDGNLKPDIAAMGEGTAVITANNSVGSNRGTSFSAPLITALAAGVWEKYPELTNLELMDLLRQSSSQYSSADTLLGYGIPSYLRITDIINAVDTPFSLDQLAPYPNPTDGQIKIRTEQYIGETIKIFYYTLEGTYIGQEERKITHTTETFNITPYTSNKTFLIRIMVKKDSRYFRIITN</sequence>
<dbReference type="SUPFAM" id="SSF52743">
    <property type="entry name" value="Subtilisin-like"/>
    <property type="match status" value="1"/>
</dbReference>
<dbReference type="Gene3D" id="3.40.50.200">
    <property type="entry name" value="Peptidase S8/S53 domain"/>
    <property type="match status" value="1"/>
</dbReference>
<protein>
    <submittedName>
        <fullName evidence="7">S8 family serine peptidase</fullName>
    </submittedName>
</protein>
<dbReference type="RefSeq" id="WP_345372622.1">
    <property type="nucleotide sequence ID" value="NZ_BAABJX010000042.1"/>
</dbReference>